<dbReference type="STRING" id="485913.Krac_4468"/>
<protein>
    <submittedName>
        <fullName evidence="4">Monooxygenase FAD-binding</fullName>
    </submittedName>
</protein>
<evidence type="ECO:0000313" key="4">
    <source>
        <dbReference type="EMBL" id="EFH83500.1"/>
    </source>
</evidence>
<sequence>METSRRKALIIGCGIAGPVVAMFLQRAGFEAEIYEARSRPDDYAGLFLNMASNGLDVLQSLGLDGPVKAEGSPVPRMLMRSGKGKHLGEIHNGAPKSQGGESVIITRGTLNRILREEAMCRGITIHFSKRLSSIKIVNEQQVSASFEDGTIASGNLLVGCDGIHSRARQFMVPHISQPLYTGVMGYGGFAYNSTIPPTPGVQHFIFGERAAFGYHVKASGEIYWFINSPSPQEPGKTELSTITNDEWKKRFLAWFSEDDPLIQEIIHATESDIGVYPVYDIPSLPAWHKGPVVCVGDAAHATAPSSGQGASMALEDAIVLAKCVRDMTSLEKAFAMYERLRRKRAEKIVRSARNRGRNQMASNPVQLWFRDLMMSFFLKHFASSNSLAWIYSYRVDWDQKVV</sequence>
<feature type="domain" description="FAD-binding" evidence="3">
    <location>
        <begin position="7"/>
        <end position="351"/>
    </location>
</feature>
<dbReference type="InterPro" id="IPR050493">
    <property type="entry name" value="FAD-dep_Monooxygenase_BioMet"/>
</dbReference>
<proteinExistence type="predicted"/>
<dbReference type="InterPro" id="IPR036188">
    <property type="entry name" value="FAD/NAD-bd_sf"/>
</dbReference>
<name>D6TSU9_KTERA</name>
<dbReference type="Proteomes" id="UP000004508">
    <property type="component" value="Unassembled WGS sequence"/>
</dbReference>
<accession>D6TSU9</accession>
<dbReference type="InParanoid" id="D6TSU9"/>
<keyword evidence="5" id="KW-1185">Reference proteome</keyword>
<evidence type="ECO:0000259" key="3">
    <source>
        <dbReference type="Pfam" id="PF01494"/>
    </source>
</evidence>
<dbReference type="PRINTS" id="PR00420">
    <property type="entry name" value="RNGMNOXGNASE"/>
</dbReference>
<keyword evidence="2 4" id="KW-0503">Monooxygenase</keyword>
<dbReference type="AlphaFoldDB" id="D6TSU9"/>
<evidence type="ECO:0000256" key="1">
    <source>
        <dbReference type="ARBA" id="ARBA00023002"/>
    </source>
</evidence>
<dbReference type="PANTHER" id="PTHR13789">
    <property type="entry name" value="MONOOXYGENASE"/>
    <property type="match status" value="1"/>
</dbReference>
<dbReference type="PANTHER" id="PTHR13789:SF309">
    <property type="entry name" value="PUTATIVE (AFU_ORTHOLOGUE AFUA_6G14510)-RELATED"/>
    <property type="match status" value="1"/>
</dbReference>
<keyword evidence="1" id="KW-0560">Oxidoreductase</keyword>
<organism evidence="4 5">
    <name type="scientific">Ktedonobacter racemifer DSM 44963</name>
    <dbReference type="NCBI Taxonomy" id="485913"/>
    <lineage>
        <taxon>Bacteria</taxon>
        <taxon>Bacillati</taxon>
        <taxon>Chloroflexota</taxon>
        <taxon>Ktedonobacteria</taxon>
        <taxon>Ktedonobacterales</taxon>
        <taxon>Ktedonobacteraceae</taxon>
        <taxon>Ktedonobacter</taxon>
    </lineage>
</organism>
<dbReference type="Gene3D" id="3.50.50.60">
    <property type="entry name" value="FAD/NAD(P)-binding domain"/>
    <property type="match status" value="1"/>
</dbReference>
<dbReference type="EMBL" id="ADVG01000003">
    <property type="protein sequence ID" value="EFH83500.1"/>
    <property type="molecule type" value="Genomic_DNA"/>
</dbReference>
<evidence type="ECO:0000256" key="2">
    <source>
        <dbReference type="ARBA" id="ARBA00023033"/>
    </source>
</evidence>
<dbReference type="Pfam" id="PF01494">
    <property type="entry name" value="FAD_binding_3"/>
    <property type="match status" value="1"/>
</dbReference>
<gene>
    <name evidence="4" type="ORF">Krac_4468</name>
</gene>
<dbReference type="OrthoDB" id="9766816at2"/>
<dbReference type="InterPro" id="IPR002938">
    <property type="entry name" value="FAD-bd"/>
</dbReference>
<evidence type="ECO:0000313" key="5">
    <source>
        <dbReference type="Proteomes" id="UP000004508"/>
    </source>
</evidence>
<dbReference type="GO" id="GO:0071949">
    <property type="term" value="F:FAD binding"/>
    <property type="evidence" value="ECO:0007669"/>
    <property type="project" value="InterPro"/>
</dbReference>
<reference evidence="4 5" key="1">
    <citation type="journal article" date="2011" name="Stand. Genomic Sci.">
        <title>Non-contiguous finished genome sequence and contextual data of the filamentous soil bacterium Ktedonobacter racemifer type strain (SOSP1-21).</title>
        <authorList>
            <person name="Chang Y.J."/>
            <person name="Land M."/>
            <person name="Hauser L."/>
            <person name="Chertkov O."/>
            <person name="Del Rio T.G."/>
            <person name="Nolan M."/>
            <person name="Copeland A."/>
            <person name="Tice H."/>
            <person name="Cheng J.F."/>
            <person name="Lucas S."/>
            <person name="Han C."/>
            <person name="Goodwin L."/>
            <person name="Pitluck S."/>
            <person name="Ivanova N."/>
            <person name="Ovchinikova G."/>
            <person name="Pati A."/>
            <person name="Chen A."/>
            <person name="Palaniappan K."/>
            <person name="Mavromatis K."/>
            <person name="Liolios K."/>
            <person name="Brettin T."/>
            <person name="Fiebig A."/>
            <person name="Rohde M."/>
            <person name="Abt B."/>
            <person name="Goker M."/>
            <person name="Detter J.C."/>
            <person name="Woyke T."/>
            <person name="Bristow J."/>
            <person name="Eisen J.A."/>
            <person name="Markowitz V."/>
            <person name="Hugenholtz P."/>
            <person name="Kyrpides N.C."/>
            <person name="Klenk H.P."/>
            <person name="Lapidus A."/>
        </authorList>
    </citation>
    <scope>NUCLEOTIDE SEQUENCE [LARGE SCALE GENOMIC DNA]</scope>
    <source>
        <strain evidence="5">DSM 44963</strain>
    </source>
</reference>
<comment type="caution">
    <text evidence="4">The sequence shown here is derived from an EMBL/GenBank/DDBJ whole genome shotgun (WGS) entry which is preliminary data.</text>
</comment>
<dbReference type="eggNOG" id="COG0654">
    <property type="taxonomic scope" value="Bacteria"/>
</dbReference>
<dbReference type="GO" id="GO:0004497">
    <property type="term" value="F:monooxygenase activity"/>
    <property type="evidence" value="ECO:0007669"/>
    <property type="project" value="UniProtKB-KW"/>
</dbReference>
<dbReference type="RefSeq" id="WP_007914249.1">
    <property type="nucleotide sequence ID" value="NZ_ADVG01000003.1"/>
</dbReference>
<dbReference type="SUPFAM" id="SSF51905">
    <property type="entry name" value="FAD/NAD(P)-binding domain"/>
    <property type="match status" value="1"/>
</dbReference>